<dbReference type="AlphaFoldDB" id="A0A8R1I849"/>
<sequence>MALVDKLTKPFLNQCKQVINKAVNVLNNCKANNQKTGSEKQNACMNKVYGQCISMVTKKFVNQVCTALSKKMTSKEWNCAKQYAPKVFNVKPYECYNIEK</sequence>
<evidence type="ECO:0008006" key="3">
    <source>
        <dbReference type="Google" id="ProtNLM"/>
    </source>
</evidence>
<reference evidence="1" key="2">
    <citation type="submission" date="2022-06" db="UniProtKB">
        <authorList>
            <consortium name="EnsemblMetazoa"/>
        </authorList>
    </citation>
    <scope>IDENTIFICATION</scope>
    <source>
        <strain evidence="1">DF5081</strain>
    </source>
</reference>
<dbReference type="Proteomes" id="UP000005237">
    <property type="component" value="Unassembled WGS sequence"/>
</dbReference>
<name>A0A8R1I849_CAEJA</name>
<dbReference type="PANTHER" id="PTHR36161">
    <property type="entry name" value="PROTEIN CBG06377-RELATED"/>
    <property type="match status" value="1"/>
</dbReference>
<keyword evidence="2" id="KW-1185">Reference proteome</keyword>
<reference evidence="2" key="1">
    <citation type="submission" date="2010-08" db="EMBL/GenBank/DDBJ databases">
        <authorList>
            <consortium name="Caenorhabditis japonica Sequencing Consortium"/>
            <person name="Wilson R.K."/>
        </authorList>
    </citation>
    <scope>NUCLEOTIDE SEQUENCE [LARGE SCALE GENOMIC DNA]</scope>
    <source>
        <strain evidence="2">DF5081</strain>
    </source>
</reference>
<evidence type="ECO:0000313" key="1">
    <source>
        <dbReference type="EnsemblMetazoa" id="CJA16919.1"/>
    </source>
</evidence>
<proteinExistence type="predicted"/>
<protein>
    <recommendedName>
        <fullName evidence="3">DUF19 domain-containing protein</fullName>
    </recommendedName>
</protein>
<dbReference type="PANTHER" id="PTHR36161:SF2">
    <property type="entry name" value="DUF19 DOMAIN-CONTAINING PROTEIN"/>
    <property type="match status" value="1"/>
</dbReference>
<dbReference type="EnsemblMetazoa" id="CJA16919.1">
    <property type="protein sequence ID" value="CJA16919.1"/>
    <property type="gene ID" value="WBGene00136123"/>
</dbReference>
<evidence type="ECO:0000313" key="2">
    <source>
        <dbReference type="Proteomes" id="UP000005237"/>
    </source>
</evidence>
<accession>A0A8R1I849</accession>
<organism evidence="1 2">
    <name type="scientific">Caenorhabditis japonica</name>
    <dbReference type="NCBI Taxonomy" id="281687"/>
    <lineage>
        <taxon>Eukaryota</taxon>
        <taxon>Metazoa</taxon>
        <taxon>Ecdysozoa</taxon>
        <taxon>Nematoda</taxon>
        <taxon>Chromadorea</taxon>
        <taxon>Rhabditida</taxon>
        <taxon>Rhabditina</taxon>
        <taxon>Rhabditomorpha</taxon>
        <taxon>Rhabditoidea</taxon>
        <taxon>Rhabditidae</taxon>
        <taxon>Peloderinae</taxon>
        <taxon>Caenorhabditis</taxon>
    </lineage>
</organism>